<dbReference type="PANTHER" id="PTHR30250">
    <property type="entry name" value="PST FAMILY PREDICTED COLANIC ACID TRANSPORTER"/>
    <property type="match status" value="1"/>
</dbReference>
<feature type="transmembrane region" description="Helical" evidence="6">
    <location>
        <begin position="313"/>
        <end position="333"/>
    </location>
</feature>
<dbReference type="InterPro" id="IPR050833">
    <property type="entry name" value="Poly_Biosynth_Transport"/>
</dbReference>
<dbReference type="Pfam" id="PF01943">
    <property type="entry name" value="Polysacc_synt"/>
    <property type="match status" value="1"/>
</dbReference>
<feature type="transmembrane region" description="Helical" evidence="6">
    <location>
        <begin position="349"/>
        <end position="371"/>
    </location>
</feature>
<feature type="transmembrane region" description="Helical" evidence="6">
    <location>
        <begin position="193"/>
        <end position="212"/>
    </location>
</feature>
<evidence type="ECO:0000256" key="6">
    <source>
        <dbReference type="SAM" id="Phobius"/>
    </source>
</evidence>
<feature type="transmembrane region" description="Helical" evidence="6">
    <location>
        <begin position="272"/>
        <end position="292"/>
    </location>
</feature>
<dbReference type="AlphaFoldDB" id="A0A975F516"/>
<feature type="transmembrane region" description="Helical" evidence="6">
    <location>
        <begin position="409"/>
        <end position="432"/>
    </location>
</feature>
<evidence type="ECO:0000313" key="7">
    <source>
        <dbReference type="EMBL" id="QTQ14530.1"/>
    </source>
</evidence>
<keyword evidence="2" id="KW-1003">Cell membrane</keyword>
<keyword evidence="8" id="KW-1185">Reference proteome</keyword>
<keyword evidence="5 6" id="KW-0472">Membrane</keyword>
<dbReference type="EMBL" id="CP054142">
    <property type="protein sequence ID" value="QTQ14530.1"/>
    <property type="molecule type" value="Genomic_DNA"/>
</dbReference>
<feature type="transmembrane region" description="Helical" evidence="6">
    <location>
        <begin position="159"/>
        <end position="178"/>
    </location>
</feature>
<feature type="transmembrane region" description="Helical" evidence="6">
    <location>
        <begin position="383"/>
        <end position="403"/>
    </location>
</feature>
<evidence type="ECO:0000256" key="5">
    <source>
        <dbReference type="ARBA" id="ARBA00023136"/>
    </source>
</evidence>
<comment type="subcellular location">
    <subcellularLocation>
        <location evidence="1">Cell membrane</location>
        <topology evidence="1">Multi-pass membrane protein</topology>
    </subcellularLocation>
</comment>
<name>A0A975F516_9SPIR</name>
<feature type="transmembrane region" description="Helical" evidence="6">
    <location>
        <begin position="46"/>
        <end position="70"/>
    </location>
</feature>
<dbReference type="PANTHER" id="PTHR30250:SF11">
    <property type="entry name" value="O-ANTIGEN TRANSPORTER-RELATED"/>
    <property type="match status" value="1"/>
</dbReference>
<gene>
    <name evidence="7" type="ORF">HRQ91_08715</name>
</gene>
<protein>
    <submittedName>
        <fullName evidence="7">Oligosaccharide flippase family protein</fullName>
    </submittedName>
</protein>
<feature type="transmembrane region" description="Helical" evidence="6">
    <location>
        <begin position="127"/>
        <end position="147"/>
    </location>
</feature>
<sequence>MLFGGVKNNKKLIKSIFLNILLKPCLVLVSFFYTPLVLSFLGVEKYGVWVTMLSVLNWLTIFDFGIGGGFRNLLGKSLVKNDKKEINSISSTAYITLLSSVSILCVILLIFSYFINWNSVFNTDVVIKPAVFIILIFLCLNFVFGLTNSILYANQKSEIVPIINFVVQIFNLFGVFLFKKIISEENRTISQMALLYSSSGIVVNLFVVSYIWKRYKEYIPSFNSFDKRYINSIFNYGVKLFFLQICGILLFMTDSIIITHLYSPEQVTPYAITRNLFSIVNSLFVALLVPFWSKYTIENEKKNYVWIKKSINVQLVLLGCGIIGLIILYHIFIPLTKIWLKKELDFPPYLILTMAILIGTEMFTGVFSIFLNGVSYINGQLSISIIGAILNVPLSIIFAKYLGFGVTGVCFATVCCQMLGVIFLPVFTIKFLKQNMKMCKN</sequence>
<evidence type="ECO:0000256" key="3">
    <source>
        <dbReference type="ARBA" id="ARBA00022692"/>
    </source>
</evidence>
<dbReference type="RefSeq" id="WP_210119183.1">
    <property type="nucleotide sequence ID" value="NZ_CP054142.1"/>
</dbReference>
<proteinExistence type="predicted"/>
<keyword evidence="3 6" id="KW-0812">Transmembrane</keyword>
<evidence type="ECO:0000256" key="2">
    <source>
        <dbReference type="ARBA" id="ARBA00022475"/>
    </source>
</evidence>
<organism evidence="7 8">
    <name type="scientific">Treponema parvum</name>
    <dbReference type="NCBI Taxonomy" id="138851"/>
    <lineage>
        <taxon>Bacteria</taxon>
        <taxon>Pseudomonadati</taxon>
        <taxon>Spirochaetota</taxon>
        <taxon>Spirochaetia</taxon>
        <taxon>Spirochaetales</taxon>
        <taxon>Treponemataceae</taxon>
        <taxon>Treponema</taxon>
    </lineage>
</organism>
<evidence type="ECO:0000256" key="1">
    <source>
        <dbReference type="ARBA" id="ARBA00004651"/>
    </source>
</evidence>
<reference evidence="7 8" key="1">
    <citation type="journal article" date="2021" name="Microbiol. Resour. Announc.">
        <title>Complete Genome Sequences of Three Human Oral Treponema parvum Isolates.</title>
        <authorList>
            <person name="Zeng H."/>
            <person name="Watt R.M."/>
        </authorList>
    </citation>
    <scope>NUCLEOTIDE SEQUENCE [LARGE SCALE GENOMIC DNA]</scope>
    <source>
        <strain evidence="7 8">ATCC 700770</strain>
    </source>
</reference>
<evidence type="ECO:0000256" key="4">
    <source>
        <dbReference type="ARBA" id="ARBA00022989"/>
    </source>
</evidence>
<feature type="transmembrane region" description="Helical" evidence="6">
    <location>
        <begin position="233"/>
        <end position="252"/>
    </location>
</feature>
<dbReference type="Proteomes" id="UP000671908">
    <property type="component" value="Chromosome"/>
</dbReference>
<keyword evidence="4 6" id="KW-1133">Transmembrane helix</keyword>
<feature type="transmembrane region" description="Helical" evidence="6">
    <location>
        <begin position="91"/>
        <end position="115"/>
    </location>
</feature>
<dbReference type="KEGG" id="tpav:HRQ91_08715"/>
<dbReference type="InterPro" id="IPR002797">
    <property type="entry name" value="Polysacc_synth"/>
</dbReference>
<accession>A0A975F516</accession>
<evidence type="ECO:0000313" key="8">
    <source>
        <dbReference type="Proteomes" id="UP000671908"/>
    </source>
</evidence>
<feature type="transmembrane region" description="Helical" evidence="6">
    <location>
        <begin position="12"/>
        <end position="34"/>
    </location>
</feature>
<dbReference type="GO" id="GO:0005886">
    <property type="term" value="C:plasma membrane"/>
    <property type="evidence" value="ECO:0007669"/>
    <property type="project" value="UniProtKB-SubCell"/>
</dbReference>